<dbReference type="HAMAP" id="MF_01479">
    <property type="entry name" value="WhiB"/>
    <property type="match status" value="1"/>
</dbReference>
<dbReference type="Pfam" id="PF02467">
    <property type="entry name" value="Whib"/>
    <property type="match status" value="1"/>
</dbReference>
<comment type="function">
    <text evidence="11">Acts as a transcriptional regulator. Probably redox-responsive. The apo- but not holo-form probably binds DNA.</text>
</comment>
<gene>
    <name evidence="11" type="primary">whiB</name>
    <name evidence="14" type="ORF">QEZ40_000225</name>
</gene>
<dbReference type="RefSeq" id="WP_285340239.1">
    <property type="nucleotide sequence ID" value="NZ_JASITI010000001.1"/>
</dbReference>
<feature type="binding site" evidence="11">
    <location>
        <position position="44"/>
    </location>
    <ligand>
        <name>[4Fe-4S] cluster</name>
        <dbReference type="ChEBI" id="CHEBI:49883"/>
    </ligand>
</feature>
<keyword evidence="7 11" id="KW-0805">Transcription regulation</keyword>
<dbReference type="Proteomes" id="UP001223390">
    <property type="component" value="Unassembled WGS sequence"/>
</dbReference>
<evidence type="ECO:0000256" key="5">
    <source>
        <dbReference type="ARBA" id="ARBA00023004"/>
    </source>
</evidence>
<keyword evidence="9 11" id="KW-1015">Disulfide bond</keyword>
<comment type="similarity">
    <text evidence="2 11">Belongs to the WhiB family.</text>
</comment>
<organism evidence="14 15">
    <name type="scientific">Streptomyces katrae</name>
    <dbReference type="NCBI Taxonomy" id="68223"/>
    <lineage>
        <taxon>Bacteria</taxon>
        <taxon>Bacillati</taxon>
        <taxon>Actinomycetota</taxon>
        <taxon>Actinomycetes</taxon>
        <taxon>Kitasatosporales</taxon>
        <taxon>Streptomycetaceae</taxon>
        <taxon>Streptomyces</taxon>
    </lineage>
</organism>
<evidence type="ECO:0000256" key="9">
    <source>
        <dbReference type="ARBA" id="ARBA00023157"/>
    </source>
</evidence>
<evidence type="ECO:0000256" key="2">
    <source>
        <dbReference type="ARBA" id="ARBA00006597"/>
    </source>
</evidence>
<keyword evidence="15" id="KW-1185">Reference proteome</keyword>
<evidence type="ECO:0000256" key="12">
    <source>
        <dbReference type="SAM" id="MobiDB-lite"/>
    </source>
</evidence>
<dbReference type="PANTHER" id="PTHR38839:SF4">
    <property type="entry name" value="TRANSCRIPTIONAL REGULATOR WHIB"/>
    <property type="match status" value="1"/>
</dbReference>
<evidence type="ECO:0000256" key="1">
    <source>
        <dbReference type="ARBA" id="ARBA00004496"/>
    </source>
</evidence>
<protein>
    <recommendedName>
        <fullName evidence="11">Transcriptional regulator WhiB</fullName>
    </recommendedName>
</protein>
<dbReference type="InterPro" id="IPR034768">
    <property type="entry name" value="4FE4S_WBL"/>
</dbReference>
<dbReference type="PANTHER" id="PTHR38839">
    <property type="entry name" value="TRANSCRIPTIONAL REGULATOR WHID-RELATED"/>
    <property type="match status" value="1"/>
</dbReference>
<keyword evidence="4 11" id="KW-0479">Metal-binding</keyword>
<name>A0ABT7GLJ0_9ACTN</name>
<evidence type="ECO:0000256" key="3">
    <source>
        <dbReference type="ARBA" id="ARBA00022485"/>
    </source>
</evidence>
<feature type="binding site" evidence="11">
    <location>
        <position position="73"/>
    </location>
    <ligand>
        <name>[4Fe-4S] cluster</name>
        <dbReference type="ChEBI" id="CHEBI:49883"/>
    </ligand>
</feature>
<keyword evidence="6 11" id="KW-0411">Iron-sulfur</keyword>
<dbReference type="InterPro" id="IPR003482">
    <property type="entry name" value="Whib"/>
</dbReference>
<feature type="domain" description="4Fe-4S Wbl-type" evidence="13">
    <location>
        <begin position="43"/>
        <end position="106"/>
    </location>
</feature>
<keyword evidence="5 11" id="KW-0408">Iron</keyword>
<keyword evidence="11" id="KW-0963">Cytoplasm</keyword>
<dbReference type="PROSITE" id="PS51674">
    <property type="entry name" value="4FE4S_WBL"/>
    <property type="match status" value="1"/>
</dbReference>
<dbReference type="EMBL" id="JASITI010000001">
    <property type="protein sequence ID" value="MDK9494353.1"/>
    <property type="molecule type" value="Genomic_DNA"/>
</dbReference>
<evidence type="ECO:0000313" key="14">
    <source>
        <dbReference type="EMBL" id="MDK9494353.1"/>
    </source>
</evidence>
<comment type="subcellular location">
    <subcellularLocation>
        <location evidence="1 11">Cytoplasm</location>
    </subcellularLocation>
</comment>
<sequence length="231" mass="25751">MPHPLAAARHALETLPMRHITTNTQPVPDLRGIADISWHDQRNCRDLDPAEADRLFFPAPRAHNDIAEAKTLCGACPVRQACFTHALDNDIRWGLWGGLTEAERKPWRAKVAKRLDYQRVRAALMGRDVHLSAAEREAVSRAAHVRGWSASRLAYALGVDLDHARDLLREARHAVADRDRYWKVPAADSEEASTPDQGEEAGSEAAPEETFCQVPRQAQTHELINALKKAA</sequence>
<evidence type="ECO:0000256" key="7">
    <source>
        <dbReference type="ARBA" id="ARBA00023015"/>
    </source>
</evidence>
<evidence type="ECO:0000256" key="4">
    <source>
        <dbReference type="ARBA" id="ARBA00022723"/>
    </source>
</evidence>
<evidence type="ECO:0000313" key="15">
    <source>
        <dbReference type="Proteomes" id="UP001223390"/>
    </source>
</evidence>
<evidence type="ECO:0000256" key="8">
    <source>
        <dbReference type="ARBA" id="ARBA00023125"/>
    </source>
</evidence>
<evidence type="ECO:0000259" key="13">
    <source>
        <dbReference type="PROSITE" id="PS51674"/>
    </source>
</evidence>
<comment type="PTM">
    <text evidence="11">Upon Fe-S cluster removal intramolecular disulfide bonds are formed.</text>
</comment>
<feature type="binding site" evidence="11">
    <location>
        <position position="76"/>
    </location>
    <ligand>
        <name>[4Fe-4S] cluster</name>
        <dbReference type="ChEBI" id="CHEBI:49883"/>
    </ligand>
</feature>
<feature type="region of interest" description="Disordered" evidence="12">
    <location>
        <begin position="185"/>
        <end position="217"/>
    </location>
</feature>
<keyword evidence="8 11" id="KW-0238">DNA-binding</keyword>
<keyword evidence="3 11" id="KW-0004">4Fe-4S</keyword>
<proteinExistence type="inferred from homology"/>
<evidence type="ECO:0000256" key="10">
    <source>
        <dbReference type="ARBA" id="ARBA00023163"/>
    </source>
</evidence>
<comment type="PTM">
    <text evidence="11">The Fe-S cluster can be nitrosylated by nitric oxide (NO).</text>
</comment>
<evidence type="ECO:0000256" key="6">
    <source>
        <dbReference type="ARBA" id="ARBA00023014"/>
    </source>
</evidence>
<accession>A0ABT7GLJ0</accession>
<feature type="compositionally biased region" description="Acidic residues" evidence="12">
    <location>
        <begin position="188"/>
        <end position="202"/>
    </location>
</feature>
<comment type="cofactor">
    <cofactor evidence="11">
        <name>[4Fe-4S] cluster</name>
        <dbReference type="ChEBI" id="CHEBI:49883"/>
    </cofactor>
    <text evidence="11">Binds 1 [4Fe-4S] cluster per subunit. Following nitrosylation of the [4Fe-4S] cluster binds 1 [4Fe-8(NO)] cluster per subunit.</text>
</comment>
<evidence type="ECO:0000256" key="11">
    <source>
        <dbReference type="HAMAP-Rule" id="MF_01479"/>
    </source>
</evidence>
<feature type="binding site" evidence="11">
    <location>
        <position position="82"/>
    </location>
    <ligand>
        <name>[4Fe-4S] cluster</name>
        <dbReference type="ChEBI" id="CHEBI:49883"/>
    </ligand>
</feature>
<reference evidence="14 15" key="1">
    <citation type="submission" date="2023-05" db="EMBL/GenBank/DDBJ databases">
        <title>Sequencing and Assembly of Streptomyces sp. NP73.</title>
        <authorList>
            <person name="Konwar A.N."/>
            <person name="Saikia K."/>
            <person name="Thakur D."/>
        </authorList>
    </citation>
    <scope>NUCLEOTIDE SEQUENCE [LARGE SCALE GENOMIC DNA]</scope>
    <source>
        <strain evidence="14 15">NP73</strain>
    </source>
</reference>
<comment type="caution">
    <text evidence="14">The sequence shown here is derived from an EMBL/GenBank/DDBJ whole genome shotgun (WGS) entry which is preliminary data.</text>
</comment>
<keyword evidence="10 11" id="KW-0804">Transcription</keyword>